<evidence type="ECO:0000313" key="1">
    <source>
        <dbReference type="EMBL" id="VVD70214.1"/>
    </source>
</evidence>
<keyword evidence="2" id="KW-1185">Reference proteome</keyword>
<accession>A0A5E4S6N0</accession>
<dbReference type="Proteomes" id="UP000333828">
    <property type="component" value="Unassembled WGS sequence"/>
</dbReference>
<name>A0A5E4S6N0_9BURK</name>
<evidence type="ECO:0000313" key="2">
    <source>
        <dbReference type="Proteomes" id="UP000333828"/>
    </source>
</evidence>
<protein>
    <submittedName>
        <fullName evidence="1">Uncharacterized protein</fullName>
    </submittedName>
</protein>
<dbReference type="AlphaFoldDB" id="A0A5E4S6N0"/>
<gene>
    <name evidence="1" type="ORF">PIN31115_00558</name>
</gene>
<dbReference type="EMBL" id="CABPSI010000001">
    <property type="protein sequence ID" value="VVD70214.1"/>
    <property type="molecule type" value="Genomic_DNA"/>
</dbReference>
<reference evidence="1 2" key="1">
    <citation type="submission" date="2019-08" db="EMBL/GenBank/DDBJ databases">
        <authorList>
            <person name="Peeters C."/>
        </authorList>
    </citation>
    <scope>NUCLEOTIDE SEQUENCE [LARGE SCALE GENOMIC DNA]</scope>
    <source>
        <strain evidence="1 2">LMG 31115</strain>
    </source>
</reference>
<dbReference type="RefSeq" id="WP_150682779.1">
    <property type="nucleotide sequence ID" value="NZ_CABPSI010000001.1"/>
</dbReference>
<organism evidence="1 2">
    <name type="scientific">Pandoraea iniqua</name>
    <dbReference type="NCBI Taxonomy" id="2508288"/>
    <lineage>
        <taxon>Bacteria</taxon>
        <taxon>Pseudomonadati</taxon>
        <taxon>Pseudomonadota</taxon>
        <taxon>Betaproteobacteria</taxon>
        <taxon>Burkholderiales</taxon>
        <taxon>Burkholderiaceae</taxon>
        <taxon>Pandoraea</taxon>
    </lineage>
</organism>
<proteinExistence type="predicted"/>
<sequence length="84" mass="9468">MTIDMEFYNDTAKEVVATQRMTTEFPSVSMREYSTPHYDTEAYDEGMIQSVLEGLADLDAGRTIPDEVVSAEADAWVRSALERL</sequence>